<feature type="compositionally biased region" description="Basic and acidic residues" evidence="1">
    <location>
        <begin position="17"/>
        <end position="31"/>
    </location>
</feature>
<dbReference type="RefSeq" id="WP_204003000.1">
    <property type="nucleotide sequence ID" value="NZ_BOPB01000029.1"/>
</dbReference>
<evidence type="ECO:0000313" key="2">
    <source>
        <dbReference type="EMBL" id="GIJ23927.1"/>
    </source>
</evidence>
<keyword evidence="3" id="KW-1185">Reference proteome</keyword>
<feature type="region of interest" description="Disordered" evidence="1">
    <location>
        <begin position="95"/>
        <end position="138"/>
    </location>
</feature>
<gene>
    <name evidence="2" type="ORF">Vlu01_45510</name>
</gene>
<sequence length="138" mass="15613">MPVPKPANAVPASRWRGRPDAATHSTREDGTPRVTPGVYVLTREASPQFGKPITVRVIRERSDLLTYDGWAWIEVYQLDARGDAIDRRELYVRPTEMRPTEMRPAGMRSAQPPQTAHPKPTTNPQRNPVPHNAKRADR</sequence>
<accession>A0ABQ4J1E3</accession>
<dbReference type="Proteomes" id="UP000643165">
    <property type="component" value="Unassembled WGS sequence"/>
</dbReference>
<organism evidence="2 3">
    <name type="scientific">Micromonospora lutea</name>
    <dbReference type="NCBI Taxonomy" id="419825"/>
    <lineage>
        <taxon>Bacteria</taxon>
        <taxon>Bacillati</taxon>
        <taxon>Actinomycetota</taxon>
        <taxon>Actinomycetes</taxon>
        <taxon>Micromonosporales</taxon>
        <taxon>Micromonosporaceae</taxon>
        <taxon>Micromonospora</taxon>
    </lineage>
</organism>
<dbReference type="EMBL" id="BOPB01000029">
    <property type="protein sequence ID" value="GIJ23927.1"/>
    <property type="molecule type" value="Genomic_DNA"/>
</dbReference>
<name>A0ABQ4J1E3_9ACTN</name>
<protein>
    <recommendedName>
        <fullName evidence="4">SH3 domain-containing protein</fullName>
    </recommendedName>
</protein>
<comment type="caution">
    <text evidence="2">The sequence shown here is derived from an EMBL/GenBank/DDBJ whole genome shotgun (WGS) entry which is preliminary data.</text>
</comment>
<reference evidence="2 3" key="1">
    <citation type="submission" date="2021-01" db="EMBL/GenBank/DDBJ databases">
        <title>Whole genome shotgun sequence of Verrucosispora lutea NBRC 106530.</title>
        <authorList>
            <person name="Komaki H."/>
            <person name="Tamura T."/>
        </authorList>
    </citation>
    <scope>NUCLEOTIDE SEQUENCE [LARGE SCALE GENOMIC DNA]</scope>
    <source>
        <strain evidence="2 3">NBRC 106530</strain>
    </source>
</reference>
<feature type="region of interest" description="Disordered" evidence="1">
    <location>
        <begin position="1"/>
        <end position="34"/>
    </location>
</feature>
<proteinExistence type="predicted"/>
<evidence type="ECO:0008006" key="4">
    <source>
        <dbReference type="Google" id="ProtNLM"/>
    </source>
</evidence>
<evidence type="ECO:0000256" key="1">
    <source>
        <dbReference type="SAM" id="MobiDB-lite"/>
    </source>
</evidence>
<evidence type="ECO:0000313" key="3">
    <source>
        <dbReference type="Proteomes" id="UP000643165"/>
    </source>
</evidence>